<evidence type="ECO:0000256" key="1">
    <source>
        <dbReference type="RuleBase" id="RU363044"/>
    </source>
</evidence>
<comment type="cofactor">
    <cofactor evidence="1">
        <name>Mg(2+)</name>
        <dbReference type="ChEBI" id="CHEBI:18420"/>
    </cofactor>
</comment>
<dbReference type="KEGG" id="mtr:11430106"/>
<dbReference type="OrthoDB" id="1751583at2759"/>
<accession>A0A0C3XK56</accession>
<name>G7JX51_MEDTR</name>
<dbReference type="GO" id="GO:0000723">
    <property type="term" value="P:telomere maintenance"/>
    <property type="evidence" value="ECO:0007669"/>
    <property type="project" value="InterPro"/>
</dbReference>
<comment type="catalytic activity">
    <reaction evidence="1">
        <text>ATP + H2O = ADP + phosphate + H(+)</text>
        <dbReference type="Rhea" id="RHEA:13065"/>
        <dbReference type="ChEBI" id="CHEBI:15377"/>
        <dbReference type="ChEBI" id="CHEBI:15378"/>
        <dbReference type="ChEBI" id="CHEBI:30616"/>
        <dbReference type="ChEBI" id="CHEBI:43474"/>
        <dbReference type="ChEBI" id="CHEBI:456216"/>
        <dbReference type="EC" id="5.6.2.3"/>
    </reaction>
</comment>
<dbReference type="STRING" id="3880.G7JX51"/>
<keyword evidence="1" id="KW-0547">Nucleotide-binding</keyword>
<dbReference type="EC" id="5.6.2.3" evidence="1"/>
<evidence type="ECO:0000313" key="3">
    <source>
        <dbReference type="EMBL" id="AES97392.2"/>
    </source>
</evidence>
<reference evidence="3 5" key="2">
    <citation type="journal article" date="2014" name="BMC Genomics">
        <title>An improved genome release (version Mt4.0) for the model legume Medicago truncatula.</title>
        <authorList>
            <person name="Tang H."/>
            <person name="Krishnakumar V."/>
            <person name="Bidwell S."/>
            <person name="Rosen B."/>
            <person name="Chan A."/>
            <person name="Zhou S."/>
            <person name="Gentzbittel L."/>
            <person name="Childs K.L."/>
            <person name="Yandell M."/>
            <person name="Gundlach H."/>
            <person name="Mayer K.F."/>
            <person name="Schwartz D.C."/>
            <person name="Town C.D."/>
        </authorList>
    </citation>
    <scope>GENOME REANNOTATION</scope>
    <source>
        <strain evidence="4 5">cv. Jemalong A17</strain>
    </source>
</reference>
<dbReference type="GO" id="GO:0043139">
    <property type="term" value="F:5'-3' DNA helicase activity"/>
    <property type="evidence" value="ECO:0007669"/>
    <property type="project" value="UniProtKB-EC"/>
</dbReference>
<dbReference type="GO" id="GO:0006310">
    <property type="term" value="P:DNA recombination"/>
    <property type="evidence" value="ECO:0007669"/>
    <property type="project" value="UniProtKB-KW"/>
</dbReference>
<keyword evidence="1" id="KW-0378">Hydrolase</keyword>
<dbReference type="GO" id="GO:0005524">
    <property type="term" value="F:ATP binding"/>
    <property type="evidence" value="ECO:0007669"/>
    <property type="project" value="UniProtKB-KW"/>
</dbReference>
<dbReference type="EMBL" id="CM001221">
    <property type="protein sequence ID" value="AES97392.2"/>
    <property type="molecule type" value="Genomic_DNA"/>
</dbReference>
<feature type="domain" description="DNA helicase Pif1-like DEAD-box helicase" evidence="2">
    <location>
        <begin position="274"/>
        <end position="466"/>
    </location>
</feature>
<keyword evidence="1" id="KW-0233">DNA recombination</keyword>
<dbReference type="Proteomes" id="UP000002051">
    <property type="component" value="Chromosome 5"/>
</dbReference>
<accession>G7JX51</accession>
<dbReference type="SUPFAM" id="SSF52540">
    <property type="entry name" value="P-loop containing nucleoside triphosphate hydrolases"/>
    <property type="match status" value="1"/>
</dbReference>
<dbReference type="AlphaFoldDB" id="G7JX51"/>
<evidence type="ECO:0000259" key="2">
    <source>
        <dbReference type="Pfam" id="PF05970"/>
    </source>
</evidence>
<gene>
    <name evidence="4" type="primary">11430106</name>
    <name evidence="3" type="ordered locus">MTR_5g053570</name>
</gene>
<dbReference type="PANTHER" id="PTHR10492">
    <property type="match status" value="1"/>
</dbReference>
<reference evidence="4" key="3">
    <citation type="submission" date="2015-04" db="UniProtKB">
        <authorList>
            <consortium name="EnsemblPlants"/>
        </authorList>
    </citation>
    <scope>IDENTIFICATION</scope>
    <source>
        <strain evidence="4">cv. Jemalong A17</strain>
    </source>
</reference>
<organism evidence="3 5">
    <name type="scientific">Medicago truncatula</name>
    <name type="common">Barrel medic</name>
    <name type="synonym">Medicago tribuloides</name>
    <dbReference type="NCBI Taxonomy" id="3880"/>
    <lineage>
        <taxon>Eukaryota</taxon>
        <taxon>Viridiplantae</taxon>
        <taxon>Streptophyta</taxon>
        <taxon>Embryophyta</taxon>
        <taxon>Tracheophyta</taxon>
        <taxon>Spermatophyta</taxon>
        <taxon>Magnoliopsida</taxon>
        <taxon>eudicotyledons</taxon>
        <taxon>Gunneridae</taxon>
        <taxon>Pentapetalae</taxon>
        <taxon>rosids</taxon>
        <taxon>fabids</taxon>
        <taxon>Fabales</taxon>
        <taxon>Fabaceae</taxon>
        <taxon>Papilionoideae</taxon>
        <taxon>50 kb inversion clade</taxon>
        <taxon>NPAAA clade</taxon>
        <taxon>Hologalegina</taxon>
        <taxon>IRL clade</taxon>
        <taxon>Trifolieae</taxon>
        <taxon>Medicago</taxon>
    </lineage>
</organism>
<dbReference type="PANTHER" id="PTHR10492:SF93">
    <property type="entry name" value="ATP-DEPENDENT DNA HELICASE"/>
    <property type="match status" value="1"/>
</dbReference>
<keyword evidence="1 3" id="KW-0347">Helicase</keyword>
<evidence type="ECO:0000313" key="4">
    <source>
        <dbReference type="EnsemblPlants" id="AES97392"/>
    </source>
</evidence>
<keyword evidence="1" id="KW-0234">DNA repair</keyword>
<dbReference type="GO" id="GO:0016787">
    <property type="term" value="F:hydrolase activity"/>
    <property type="evidence" value="ECO:0007669"/>
    <property type="project" value="UniProtKB-KW"/>
</dbReference>
<comment type="similarity">
    <text evidence="1">Belongs to the helicase family.</text>
</comment>
<dbReference type="HOGENOM" id="CLU_001324_0_1_1"/>
<dbReference type="InterPro" id="IPR010285">
    <property type="entry name" value="DNA_helicase_pif1-like_DEAD"/>
</dbReference>
<reference evidence="3 5" key="1">
    <citation type="journal article" date="2011" name="Nature">
        <title>The Medicago genome provides insight into the evolution of rhizobial symbioses.</title>
        <authorList>
            <person name="Young N.D."/>
            <person name="Debelle F."/>
            <person name="Oldroyd G.E."/>
            <person name="Geurts R."/>
            <person name="Cannon S.B."/>
            <person name="Udvardi M.K."/>
            <person name="Benedito V.A."/>
            <person name="Mayer K.F."/>
            <person name="Gouzy J."/>
            <person name="Schoof H."/>
            <person name="Van de Peer Y."/>
            <person name="Proost S."/>
            <person name="Cook D.R."/>
            <person name="Meyers B.C."/>
            <person name="Spannagl M."/>
            <person name="Cheung F."/>
            <person name="De Mita S."/>
            <person name="Krishnakumar V."/>
            <person name="Gundlach H."/>
            <person name="Zhou S."/>
            <person name="Mudge J."/>
            <person name="Bharti A.K."/>
            <person name="Murray J.D."/>
            <person name="Naoumkina M.A."/>
            <person name="Rosen B."/>
            <person name="Silverstein K.A."/>
            <person name="Tang H."/>
            <person name="Rombauts S."/>
            <person name="Zhao P.X."/>
            <person name="Zhou P."/>
            <person name="Barbe V."/>
            <person name="Bardou P."/>
            <person name="Bechner M."/>
            <person name="Bellec A."/>
            <person name="Berger A."/>
            <person name="Berges H."/>
            <person name="Bidwell S."/>
            <person name="Bisseling T."/>
            <person name="Choisne N."/>
            <person name="Couloux A."/>
            <person name="Denny R."/>
            <person name="Deshpande S."/>
            <person name="Dai X."/>
            <person name="Doyle J.J."/>
            <person name="Dudez A.M."/>
            <person name="Farmer A.D."/>
            <person name="Fouteau S."/>
            <person name="Franken C."/>
            <person name="Gibelin C."/>
            <person name="Gish J."/>
            <person name="Goldstein S."/>
            <person name="Gonzalez A.J."/>
            <person name="Green P.J."/>
            <person name="Hallab A."/>
            <person name="Hartog M."/>
            <person name="Hua A."/>
            <person name="Humphray S.J."/>
            <person name="Jeong D.H."/>
            <person name="Jing Y."/>
            <person name="Jocker A."/>
            <person name="Kenton S.M."/>
            <person name="Kim D.J."/>
            <person name="Klee K."/>
            <person name="Lai H."/>
            <person name="Lang C."/>
            <person name="Lin S."/>
            <person name="Macmil S.L."/>
            <person name="Magdelenat G."/>
            <person name="Matthews L."/>
            <person name="McCorrison J."/>
            <person name="Monaghan E.L."/>
            <person name="Mun J.H."/>
            <person name="Najar F.Z."/>
            <person name="Nicholson C."/>
            <person name="Noirot C."/>
            <person name="O'Bleness M."/>
            <person name="Paule C.R."/>
            <person name="Poulain J."/>
            <person name="Prion F."/>
            <person name="Qin B."/>
            <person name="Qu C."/>
            <person name="Retzel E.F."/>
            <person name="Riddle C."/>
            <person name="Sallet E."/>
            <person name="Samain S."/>
            <person name="Samson N."/>
            <person name="Sanders I."/>
            <person name="Saurat O."/>
            <person name="Scarpelli C."/>
            <person name="Schiex T."/>
            <person name="Segurens B."/>
            <person name="Severin A.J."/>
            <person name="Sherrier D.J."/>
            <person name="Shi R."/>
            <person name="Sims S."/>
            <person name="Singer S.R."/>
            <person name="Sinharoy S."/>
            <person name="Sterck L."/>
            <person name="Viollet A."/>
            <person name="Wang B.B."/>
            <person name="Wang K."/>
            <person name="Wang M."/>
            <person name="Wang X."/>
            <person name="Warfsmann J."/>
            <person name="Weissenbach J."/>
            <person name="White D.D."/>
            <person name="White J.D."/>
            <person name="Wiley G.B."/>
            <person name="Wincker P."/>
            <person name="Xing Y."/>
            <person name="Yang L."/>
            <person name="Yao Z."/>
            <person name="Ying F."/>
            <person name="Zhai J."/>
            <person name="Zhou L."/>
            <person name="Zuber A."/>
            <person name="Denarie J."/>
            <person name="Dixon R.A."/>
            <person name="May G.D."/>
            <person name="Schwartz D.C."/>
            <person name="Rogers J."/>
            <person name="Quetier F."/>
            <person name="Town C.D."/>
            <person name="Roe B.A."/>
        </authorList>
    </citation>
    <scope>NUCLEOTIDE SEQUENCE [LARGE SCALE GENOMIC DNA]</scope>
    <source>
        <strain evidence="3">A17</strain>
        <strain evidence="4 5">cv. Jemalong A17</strain>
    </source>
</reference>
<dbReference type="InterPro" id="IPR027417">
    <property type="entry name" value="P-loop_NTPase"/>
</dbReference>
<keyword evidence="1" id="KW-0227">DNA damage</keyword>
<dbReference type="Pfam" id="PF05970">
    <property type="entry name" value="PIF1"/>
    <property type="match status" value="1"/>
</dbReference>
<protein>
    <recommendedName>
        <fullName evidence="1">ATP-dependent DNA helicase</fullName>
        <ecNumber evidence="1">5.6.2.3</ecNumber>
    </recommendedName>
</protein>
<dbReference type="Gene3D" id="3.40.50.300">
    <property type="entry name" value="P-loop containing nucleotide triphosphate hydrolases"/>
    <property type="match status" value="1"/>
</dbReference>
<proteinExistence type="inferred from homology"/>
<dbReference type="GO" id="GO:0006281">
    <property type="term" value="P:DNA repair"/>
    <property type="evidence" value="ECO:0007669"/>
    <property type="project" value="UniProtKB-KW"/>
</dbReference>
<sequence length="467" mass="54354">MFSFPIHGRRPAVERMFFHLIGENPVVFADNQRMEHVLEKPSVTESMFTSWFKANANYSEARKLTYGQFVSKFVYHKKNRCWTPRKREFTIRRLIWVPPCTGELFYLRMMLTVVKGPLTYEQLKNVAGVQLLTFREACFALGFLGDDQEFISAIQEANNWGSGHALRYLFVVLLLSNIMDRPKHVWEKTWHWLADGILYIQRRIANNPNFGTEQKEFGRFQKILERNRRSLADFKPMPYPKDYITAQLGNRLIYDERNYNAQKLKQEFDNLYKMLTDEQRMIFNKIMKAVEDQKGGVFFLHGYGGTGKTFMWQTLASALRCKLKIVLTVASSGITSLLLPGGRTAHSKFKIPVPTDDNSTCNIEFDSDHAELLQQTKFIIWDEAPMTHKFFFQALDRTLKDVMSEYSDSDKNFGGKVFVFGGDFRHILPVIPRRNRSEIVHASINASDIWDHCQVLTLTRNMRLTCG</sequence>
<keyword evidence="1" id="KW-0067">ATP-binding</keyword>
<keyword evidence="5" id="KW-1185">Reference proteome</keyword>
<evidence type="ECO:0000313" key="5">
    <source>
        <dbReference type="Proteomes" id="UP000002051"/>
    </source>
</evidence>
<dbReference type="eggNOG" id="KOG0987">
    <property type="taxonomic scope" value="Eukaryota"/>
</dbReference>
<dbReference type="PaxDb" id="3880-AES97392"/>
<dbReference type="EnsemblPlants" id="AES97392">
    <property type="protein sequence ID" value="AES97392"/>
    <property type="gene ID" value="MTR_5g053570"/>
</dbReference>